<feature type="domain" description="YhaN AAA" evidence="3">
    <location>
        <begin position="8"/>
        <end position="54"/>
    </location>
</feature>
<feature type="coiled-coil region" evidence="1">
    <location>
        <begin position="191"/>
        <end position="301"/>
    </location>
</feature>
<evidence type="ECO:0000259" key="3">
    <source>
        <dbReference type="Pfam" id="PF13514"/>
    </source>
</evidence>
<gene>
    <name evidence="4" type="ORF">IAB74_06135</name>
</gene>
<reference evidence="4" key="2">
    <citation type="journal article" date="2021" name="PeerJ">
        <title>Extensive microbial diversity within the chicken gut microbiome revealed by metagenomics and culture.</title>
        <authorList>
            <person name="Gilroy R."/>
            <person name="Ravi A."/>
            <person name="Getino M."/>
            <person name="Pursley I."/>
            <person name="Horton D.L."/>
            <person name="Alikhan N.F."/>
            <person name="Baker D."/>
            <person name="Gharbi K."/>
            <person name="Hall N."/>
            <person name="Watson M."/>
            <person name="Adriaenssens E.M."/>
            <person name="Foster-Nyarko E."/>
            <person name="Jarju S."/>
            <person name="Secka A."/>
            <person name="Antonio M."/>
            <person name="Oren A."/>
            <person name="Chaudhuri R.R."/>
            <person name="La Ragione R."/>
            <person name="Hildebrand F."/>
            <person name="Pallen M.J."/>
        </authorList>
    </citation>
    <scope>NUCLEOTIDE SEQUENCE</scope>
    <source>
        <strain evidence="4">13361</strain>
    </source>
</reference>
<name>A0A9D0Z2Y3_9FIRM</name>
<reference evidence="4" key="1">
    <citation type="submission" date="2020-10" db="EMBL/GenBank/DDBJ databases">
        <authorList>
            <person name="Gilroy R."/>
        </authorList>
    </citation>
    <scope>NUCLEOTIDE SEQUENCE</scope>
    <source>
        <strain evidence="4">13361</strain>
    </source>
</reference>
<dbReference type="PANTHER" id="PTHR41259">
    <property type="entry name" value="DOUBLE-STRAND BREAK REPAIR RAD50 ATPASE, PUTATIVE-RELATED"/>
    <property type="match status" value="1"/>
</dbReference>
<evidence type="ECO:0000256" key="2">
    <source>
        <dbReference type="SAM" id="Phobius"/>
    </source>
</evidence>
<sequence length="718" mass="79815">MIIHAMTASFGKLQNETLTLKPGLNVIHAPNEWGKSTWCAFLLAMLYGIDTSARASRGVLPDKTRYAPWSGVPMSGRMDITWQGRDITLERSTKGRIPMGQFAAYETQSHLPVPELTAENCGLKLLGVERSVFLRAGFLRFSDLPVTADETLRQRLNALVTTGDESGDAETLSQKLKALKNACRHNTTGQLPQAEAEAMRIQRALEELEGLGRQIDTVRKQQQELCEQEKLLLNHREALAFEASREYRQQLSAAQAKADLYEEQLKALKEACGELPPAEELEKTLSQAQRLQEAWEGLQSQAQLLPPPPSQPVPPIPFRSLTGEEAILRAEEDAAAYSRLESSQPTPSRGYLLPGAGIILLGVVLLALQQWILGGVAALLGLASLAGGFYLAKAKAQKIQQEHKKKAEDFLSRYAPLAPGVWTDAARDYSRKLEAYEAALTTSVAARQELQEEMGQIQNKIREIGGNQPLSGIIRSLQGDLQLHRDLEEARKRWDAARETAETLRKAQKEVPPPQMPDSLTYSEAQTRQLLEGLEIKKHQAQLNLGNLQGRMAALGQPEELERQKAQVEGRIALLKDWQAALELSLTTLEAAKQELQRRFAPQISRRAQELFSRLTGGRYNRLTLGTDFGLQVAAQEDVTLHSAQYPSDGTVDQLYLSLRLAVAEALTPEAPLILDDALVRFDDARLKITLEVLGQEAKEKQVLLFTCQRREENYVKP</sequence>
<dbReference type="InterPro" id="IPR038734">
    <property type="entry name" value="YhaN_AAA"/>
</dbReference>
<organism evidence="4 5">
    <name type="scientific">Candidatus Faecousia excrementigallinarum</name>
    <dbReference type="NCBI Taxonomy" id="2840806"/>
    <lineage>
        <taxon>Bacteria</taxon>
        <taxon>Bacillati</taxon>
        <taxon>Bacillota</taxon>
        <taxon>Clostridia</taxon>
        <taxon>Eubacteriales</taxon>
        <taxon>Oscillospiraceae</taxon>
        <taxon>Faecousia</taxon>
    </lineage>
</organism>
<feature type="transmembrane region" description="Helical" evidence="2">
    <location>
        <begin position="374"/>
        <end position="392"/>
    </location>
</feature>
<dbReference type="Proteomes" id="UP000886796">
    <property type="component" value="Unassembled WGS sequence"/>
</dbReference>
<keyword evidence="2" id="KW-0812">Transmembrane</keyword>
<keyword evidence="1" id="KW-0175">Coiled coil</keyword>
<dbReference type="EMBL" id="DVFK01000084">
    <property type="protein sequence ID" value="HIQ68067.1"/>
    <property type="molecule type" value="Genomic_DNA"/>
</dbReference>
<keyword evidence="2" id="KW-0472">Membrane</keyword>
<evidence type="ECO:0000313" key="4">
    <source>
        <dbReference type="EMBL" id="HIQ68067.1"/>
    </source>
</evidence>
<dbReference type="SUPFAM" id="SSF52540">
    <property type="entry name" value="P-loop containing nucleoside triphosphate hydrolases"/>
    <property type="match status" value="1"/>
</dbReference>
<dbReference type="AlphaFoldDB" id="A0A9D0Z2Y3"/>
<keyword evidence="2" id="KW-1133">Transmembrane helix</keyword>
<dbReference type="PANTHER" id="PTHR41259:SF1">
    <property type="entry name" value="DOUBLE-STRAND BREAK REPAIR RAD50 ATPASE, PUTATIVE-RELATED"/>
    <property type="match status" value="1"/>
</dbReference>
<protein>
    <submittedName>
        <fullName evidence="4">AAA family ATPase</fullName>
    </submittedName>
</protein>
<comment type="caution">
    <text evidence="4">The sequence shown here is derived from an EMBL/GenBank/DDBJ whole genome shotgun (WGS) entry which is preliminary data.</text>
</comment>
<dbReference type="Pfam" id="PF13514">
    <property type="entry name" value="AAA_27"/>
    <property type="match status" value="1"/>
</dbReference>
<proteinExistence type="predicted"/>
<dbReference type="Gene3D" id="3.40.50.300">
    <property type="entry name" value="P-loop containing nucleotide triphosphate hydrolases"/>
    <property type="match status" value="2"/>
</dbReference>
<evidence type="ECO:0000256" key="1">
    <source>
        <dbReference type="SAM" id="Coils"/>
    </source>
</evidence>
<accession>A0A9D0Z2Y3</accession>
<evidence type="ECO:0000313" key="5">
    <source>
        <dbReference type="Proteomes" id="UP000886796"/>
    </source>
</evidence>
<feature type="coiled-coil region" evidence="1">
    <location>
        <begin position="433"/>
        <end position="507"/>
    </location>
</feature>
<dbReference type="InterPro" id="IPR027417">
    <property type="entry name" value="P-loop_NTPase"/>
</dbReference>